<dbReference type="Proteomes" id="UP000503462">
    <property type="component" value="Chromosome 2"/>
</dbReference>
<keyword evidence="3" id="KW-1185">Reference proteome</keyword>
<dbReference type="PROSITE" id="PS51819">
    <property type="entry name" value="VOC"/>
    <property type="match status" value="1"/>
</dbReference>
<dbReference type="SUPFAM" id="SSF54593">
    <property type="entry name" value="Glyoxalase/Bleomycin resistance protein/Dihydroxybiphenyl dioxygenase"/>
    <property type="match status" value="1"/>
</dbReference>
<dbReference type="OrthoDB" id="3342959at2759"/>
<dbReference type="InterPro" id="IPR029068">
    <property type="entry name" value="Glyas_Bleomycin-R_OHBP_Dase"/>
</dbReference>
<accession>A0A6H0XU38</accession>
<gene>
    <name evidence="2" type="ORF">AMS68_003804</name>
</gene>
<evidence type="ECO:0000313" key="3">
    <source>
        <dbReference type="Proteomes" id="UP000503462"/>
    </source>
</evidence>
<dbReference type="Gene3D" id="3.10.180.10">
    <property type="entry name" value="2,3-Dihydroxybiphenyl 1,2-Dioxygenase, domain 1"/>
    <property type="match status" value="1"/>
</dbReference>
<dbReference type="InterPro" id="IPR037523">
    <property type="entry name" value="VOC_core"/>
</dbReference>
<protein>
    <recommendedName>
        <fullName evidence="1">VOC domain-containing protein</fullName>
    </recommendedName>
</protein>
<evidence type="ECO:0000259" key="1">
    <source>
        <dbReference type="PROSITE" id="PS51819"/>
    </source>
</evidence>
<name>A0A6H0XU38_9PEZI</name>
<evidence type="ECO:0000313" key="2">
    <source>
        <dbReference type="EMBL" id="QIW98286.1"/>
    </source>
</evidence>
<dbReference type="CDD" id="cd06587">
    <property type="entry name" value="VOC"/>
    <property type="match status" value="1"/>
</dbReference>
<proteinExistence type="predicted"/>
<reference evidence="2 3" key="1">
    <citation type="journal article" date="2016" name="Sci. Rep.">
        <title>Peltaster fructicola genome reveals evolution from an invasive phytopathogen to an ectophytic parasite.</title>
        <authorList>
            <person name="Xu C."/>
            <person name="Chen H."/>
            <person name="Gleason M.L."/>
            <person name="Xu J.R."/>
            <person name="Liu H."/>
            <person name="Zhang R."/>
            <person name="Sun G."/>
        </authorList>
    </citation>
    <scope>NUCLEOTIDE SEQUENCE [LARGE SCALE GENOMIC DNA]</scope>
    <source>
        <strain evidence="2 3">LNHT1506</strain>
    </source>
</reference>
<dbReference type="AlphaFoldDB" id="A0A6H0XU38"/>
<dbReference type="Pfam" id="PF00903">
    <property type="entry name" value="Glyoxalase"/>
    <property type="match status" value="1"/>
</dbReference>
<sequence length="143" mass="16478">MAPPLVGIHHLKFPVADIDSAFAWYVKVFGAKHLEHLDHFSNGKRYAVELDLSFAIVELRLSPEQAQKEKKFDPVTFAVQGKADLQQWEKWLDEQGVKHSPVLQGVVGWVLVFEDLDGRFLRLYTFDTHEKTDKPDQDAYWLG</sequence>
<dbReference type="InterPro" id="IPR004360">
    <property type="entry name" value="Glyas_Fos-R_dOase_dom"/>
</dbReference>
<organism evidence="2 3">
    <name type="scientific">Peltaster fructicola</name>
    <dbReference type="NCBI Taxonomy" id="286661"/>
    <lineage>
        <taxon>Eukaryota</taxon>
        <taxon>Fungi</taxon>
        <taxon>Dikarya</taxon>
        <taxon>Ascomycota</taxon>
        <taxon>Pezizomycotina</taxon>
        <taxon>Dothideomycetes</taxon>
        <taxon>Dothideomycetes incertae sedis</taxon>
        <taxon>Peltaster</taxon>
    </lineage>
</organism>
<dbReference type="EMBL" id="CP051140">
    <property type="protein sequence ID" value="QIW98286.1"/>
    <property type="molecule type" value="Genomic_DNA"/>
</dbReference>
<feature type="domain" description="VOC" evidence="1">
    <location>
        <begin position="7"/>
        <end position="126"/>
    </location>
</feature>